<dbReference type="GO" id="GO:0003872">
    <property type="term" value="F:6-phosphofructokinase activity"/>
    <property type="evidence" value="ECO:0007669"/>
    <property type="project" value="InterPro"/>
</dbReference>
<sequence length="79" mass="8766">MHLQPLDFCAKSSIDVIFDASKVYVIGGDGTMRGAVAIFQEFKRCGLRISITWIPKNLDNDIDIIDKAFGFQTAVESAR</sequence>
<keyword evidence="5" id="KW-0418">Kinase</keyword>
<dbReference type="EMBL" id="LT934120">
    <property type="protein sequence ID" value="VAI29413.1"/>
    <property type="molecule type" value="Genomic_DNA"/>
</dbReference>
<keyword evidence="2" id="KW-0021">Allosteric enzyme</keyword>
<keyword evidence="6" id="KW-0460">Magnesium</keyword>
<dbReference type="Gene3D" id="3.40.50.450">
    <property type="match status" value="1"/>
</dbReference>
<dbReference type="InterPro" id="IPR022953">
    <property type="entry name" value="ATP_PFK"/>
</dbReference>
<dbReference type="Pfam" id="PF00365">
    <property type="entry name" value="PFK"/>
    <property type="match status" value="1"/>
</dbReference>
<dbReference type="GO" id="GO:0006002">
    <property type="term" value="P:fructose 6-phosphate metabolic process"/>
    <property type="evidence" value="ECO:0007669"/>
    <property type="project" value="InterPro"/>
</dbReference>
<dbReference type="Gramene" id="TRITD5Bv1G069600.1">
    <property type="protein sequence ID" value="TRITD5Bv1G069600.1"/>
    <property type="gene ID" value="TRITD5Bv1G069600"/>
</dbReference>
<accession>A0A9R1AIS6</accession>
<evidence type="ECO:0000256" key="1">
    <source>
        <dbReference type="ARBA" id="ARBA00001946"/>
    </source>
</evidence>
<evidence type="ECO:0000313" key="8">
    <source>
        <dbReference type="EMBL" id="VAI29413.1"/>
    </source>
</evidence>
<evidence type="ECO:0000256" key="6">
    <source>
        <dbReference type="ARBA" id="ARBA00022842"/>
    </source>
</evidence>
<dbReference type="InterPro" id="IPR050929">
    <property type="entry name" value="PFKA"/>
</dbReference>
<evidence type="ECO:0000256" key="3">
    <source>
        <dbReference type="ARBA" id="ARBA00022679"/>
    </source>
</evidence>
<evidence type="ECO:0000256" key="5">
    <source>
        <dbReference type="ARBA" id="ARBA00022777"/>
    </source>
</evidence>
<dbReference type="Proteomes" id="UP000324705">
    <property type="component" value="Chromosome 5B"/>
</dbReference>
<evidence type="ECO:0000256" key="4">
    <source>
        <dbReference type="ARBA" id="ARBA00022723"/>
    </source>
</evidence>
<organism evidence="8 9">
    <name type="scientific">Triticum turgidum subsp. durum</name>
    <name type="common">Durum wheat</name>
    <name type="synonym">Triticum durum</name>
    <dbReference type="NCBI Taxonomy" id="4567"/>
    <lineage>
        <taxon>Eukaryota</taxon>
        <taxon>Viridiplantae</taxon>
        <taxon>Streptophyta</taxon>
        <taxon>Embryophyta</taxon>
        <taxon>Tracheophyta</taxon>
        <taxon>Spermatophyta</taxon>
        <taxon>Magnoliopsida</taxon>
        <taxon>Liliopsida</taxon>
        <taxon>Poales</taxon>
        <taxon>Poaceae</taxon>
        <taxon>BOP clade</taxon>
        <taxon>Pooideae</taxon>
        <taxon>Triticodae</taxon>
        <taxon>Triticeae</taxon>
        <taxon>Triticinae</taxon>
        <taxon>Triticum</taxon>
    </lineage>
</organism>
<keyword evidence="4" id="KW-0479">Metal-binding</keyword>
<dbReference type="PRINTS" id="PR00476">
    <property type="entry name" value="PHFRCTKINASE"/>
</dbReference>
<evidence type="ECO:0000256" key="2">
    <source>
        <dbReference type="ARBA" id="ARBA00022533"/>
    </source>
</evidence>
<dbReference type="InterPro" id="IPR035966">
    <property type="entry name" value="PKF_sf"/>
</dbReference>
<dbReference type="SUPFAM" id="SSF53784">
    <property type="entry name" value="Phosphofructokinase"/>
    <property type="match status" value="1"/>
</dbReference>
<evidence type="ECO:0000313" key="9">
    <source>
        <dbReference type="Proteomes" id="UP000324705"/>
    </source>
</evidence>
<dbReference type="AlphaFoldDB" id="A0A9R1AIS6"/>
<gene>
    <name evidence="8" type="ORF">TRITD_5Bv1G069600</name>
</gene>
<protein>
    <recommendedName>
        <fullName evidence="7">Phosphofructokinase domain-containing protein</fullName>
    </recommendedName>
</protein>
<dbReference type="PANTHER" id="PTHR45770">
    <property type="entry name" value="ATP-DEPENDENT 6-PHOSPHOFRUCTOKINASE 1"/>
    <property type="match status" value="1"/>
</dbReference>
<feature type="domain" description="Phosphofructokinase" evidence="7">
    <location>
        <begin position="22"/>
        <end position="78"/>
    </location>
</feature>
<comment type="cofactor">
    <cofactor evidence="1">
        <name>Mg(2+)</name>
        <dbReference type="ChEBI" id="CHEBI:18420"/>
    </cofactor>
</comment>
<evidence type="ECO:0000259" key="7">
    <source>
        <dbReference type="Pfam" id="PF00365"/>
    </source>
</evidence>
<keyword evidence="9" id="KW-1185">Reference proteome</keyword>
<keyword evidence="3" id="KW-0808">Transferase</keyword>
<dbReference type="GO" id="GO:0046872">
    <property type="term" value="F:metal ion binding"/>
    <property type="evidence" value="ECO:0007669"/>
    <property type="project" value="UniProtKB-KW"/>
</dbReference>
<dbReference type="InterPro" id="IPR000023">
    <property type="entry name" value="Phosphofructokinase_dom"/>
</dbReference>
<name>A0A9R1AIS6_TRITD</name>
<reference evidence="8 9" key="1">
    <citation type="submission" date="2017-09" db="EMBL/GenBank/DDBJ databases">
        <authorList>
            <consortium name="International Durum Wheat Genome Sequencing Consortium (IDWGSC)"/>
            <person name="Milanesi L."/>
        </authorList>
    </citation>
    <scope>NUCLEOTIDE SEQUENCE [LARGE SCALE GENOMIC DNA]</scope>
    <source>
        <strain evidence="9">cv. Svevo</strain>
    </source>
</reference>
<proteinExistence type="predicted"/>